<keyword evidence="6 8" id="KW-1133">Transmembrane helix</keyword>
<keyword evidence="10" id="KW-1185">Reference proteome</keyword>
<evidence type="ECO:0000256" key="3">
    <source>
        <dbReference type="ARBA" id="ARBA00022448"/>
    </source>
</evidence>
<evidence type="ECO:0000256" key="8">
    <source>
        <dbReference type="RuleBase" id="RU363041"/>
    </source>
</evidence>
<dbReference type="Proteomes" id="UP001596422">
    <property type="component" value="Unassembled WGS sequence"/>
</dbReference>
<feature type="transmembrane region" description="Helical" evidence="8">
    <location>
        <begin position="167"/>
        <end position="190"/>
    </location>
</feature>
<feature type="transmembrane region" description="Helical" evidence="8">
    <location>
        <begin position="36"/>
        <end position="61"/>
    </location>
</feature>
<evidence type="ECO:0000256" key="2">
    <source>
        <dbReference type="ARBA" id="ARBA00009142"/>
    </source>
</evidence>
<name>A0ABW2A6K7_9GAMM</name>
<keyword evidence="4 8" id="KW-1003">Cell membrane</keyword>
<keyword evidence="3" id="KW-0813">Transport</keyword>
<proteinExistence type="inferred from homology"/>
<evidence type="ECO:0000256" key="6">
    <source>
        <dbReference type="ARBA" id="ARBA00022989"/>
    </source>
</evidence>
<evidence type="ECO:0000313" key="10">
    <source>
        <dbReference type="Proteomes" id="UP001596422"/>
    </source>
</evidence>
<organism evidence="9 10">
    <name type="scientific">Marinobacterium aestuariivivens</name>
    <dbReference type="NCBI Taxonomy" id="1698799"/>
    <lineage>
        <taxon>Bacteria</taxon>
        <taxon>Pseudomonadati</taxon>
        <taxon>Pseudomonadota</taxon>
        <taxon>Gammaproteobacteria</taxon>
        <taxon>Oceanospirillales</taxon>
        <taxon>Oceanospirillaceae</taxon>
        <taxon>Marinobacterium</taxon>
    </lineage>
</organism>
<comment type="subcellular location">
    <subcellularLocation>
        <location evidence="1 8">Cell membrane</location>
        <topology evidence="1 8">Multi-pass membrane protein</topology>
    </subcellularLocation>
</comment>
<gene>
    <name evidence="9" type="ORF">ACFQDL_24705</name>
</gene>
<keyword evidence="5 8" id="KW-0812">Transmembrane</keyword>
<dbReference type="EMBL" id="JBHSWE010000001">
    <property type="protein sequence ID" value="MFC6672929.1"/>
    <property type="molecule type" value="Genomic_DNA"/>
</dbReference>
<evidence type="ECO:0000256" key="7">
    <source>
        <dbReference type="ARBA" id="ARBA00023136"/>
    </source>
</evidence>
<protein>
    <recommendedName>
        <fullName evidence="8">Probable membrane transporter protein</fullName>
    </recommendedName>
</protein>
<dbReference type="PANTHER" id="PTHR30269">
    <property type="entry name" value="TRANSMEMBRANE PROTEIN YFCA"/>
    <property type="match status" value="1"/>
</dbReference>
<evidence type="ECO:0000256" key="5">
    <source>
        <dbReference type="ARBA" id="ARBA00022692"/>
    </source>
</evidence>
<evidence type="ECO:0000256" key="1">
    <source>
        <dbReference type="ARBA" id="ARBA00004651"/>
    </source>
</evidence>
<feature type="transmembrane region" description="Helical" evidence="8">
    <location>
        <begin position="73"/>
        <end position="92"/>
    </location>
</feature>
<dbReference type="RefSeq" id="WP_379911336.1">
    <property type="nucleotide sequence ID" value="NZ_JBHSWE010000001.1"/>
</dbReference>
<evidence type="ECO:0000256" key="4">
    <source>
        <dbReference type="ARBA" id="ARBA00022475"/>
    </source>
</evidence>
<accession>A0ABW2A6K7</accession>
<dbReference type="Pfam" id="PF01925">
    <property type="entry name" value="TauE"/>
    <property type="match status" value="1"/>
</dbReference>
<dbReference type="InterPro" id="IPR052017">
    <property type="entry name" value="TSUP"/>
</dbReference>
<dbReference type="InterPro" id="IPR002781">
    <property type="entry name" value="TM_pro_TauE-like"/>
</dbReference>
<feature type="transmembrane region" description="Helical" evidence="8">
    <location>
        <begin position="225"/>
        <end position="244"/>
    </location>
</feature>
<feature type="transmembrane region" description="Helical" evidence="8">
    <location>
        <begin position="128"/>
        <end position="147"/>
    </location>
</feature>
<feature type="transmembrane region" description="Helical" evidence="8">
    <location>
        <begin position="202"/>
        <end position="219"/>
    </location>
</feature>
<sequence>MILDPFFLLCAVPAVLIFGIAKGGFGGSIGIVSVPLMAFAVSPLQAAAILLPILCVMDILAMKKFWRRWDVENLKIMLPAAILGVVIGTFTFKYLSEAHVRLLIGLLALGFSLNYYRKGQQQEQGRRPGAVQGTFWSVLAGFTSFGIHAGGPPVSVYLMPQKLPPTIFVGTCSVLFCVTNYVKLVPYFWLGQFSADNLWTSLMLLPLAPLGVGLGYWLHSRFSAAQFYGFFNFFLMIAGIKLIYDGLMAL</sequence>
<comment type="caution">
    <text evidence="9">The sequence shown here is derived from an EMBL/GenBank/DDBJ whole genome shotgun (WGS) entry which is preliminary data.</text>
</comment>
<reference evidence="10" key="1">
    <citation type="journal article" date="2019" name="Int. J. Syst. Evol. Microbiol.">
        <title>The Global Catalogue of Microorganisms (GCM) 10K type strain sequencing project: providing services to taxonomists for standard genome sequencing and annotation.</title>
        <authorList>
            <consortium name="The Broad Institute Genomics Platform"/>
            <consortium name="The Broad Institute Genome Sequencing Center for Infectious Disease"/>
            <person name="Wu L."/>
            <person name="Ma J."/>
        </authorList>
    </citation>
    <scope>NUCLEOTIDE SEQUENCE [LARGE SCALE GENOMIC DNA]</scope>
    <source>
        <strain evidence="10">NBRC 111756</strain>
    </source>
</reference>
<keyword evidence="7 8" id="KW-0472">Membrane</keyword>
<feature type="transmembrane region" description="Helical" evidence="8">
    <location>
        <begin position="98"/>
        <end position="116"/>
    </location>
</feature>
<dbReference type="PANTHER" id="PTHR30269:SF37">
    <property type="entry name" value="MEMBRANE TRANSPORTER PROTEIN"/>
    <property type="match status" value="1"/>
</dbReference>
<evidence type="ECO:0000313" key="9">
    <source>
        <dbReference type="EMBL" id="MFC6672929.1"/>
    </source>
</evidence>
<comment type="similarity">
    <text evidence="2 8">Belongs to the 4-toluene sulfonate uptake permease (TSUP) (TC 2.A.102) family.</text>
</comment>